<keyword evidence="3" id="KW-0285">Flavoprotein</keyword>
<dbReference type="PIRSF" id="PIRSF000137">
    <property type="entry name" value="Alcohol_oxidase"/>
    <property type="match status" value="1"/>
</dbReference>
<dbReference type="GO" id="GO:0016614">
    <property type="term" value="F:oxidoreductase activity, acting on CH-OH group of donors"/>
    <property type="evidence" value="ECO:0007669"/>
    <property type="project" value="InterPro"/>
</dbReference>
<evidence type="ECO:0000256" key="3">
    <source>
        <dbReference type="ARBA" id="ARBA00022630"/>
    </source>
</evidence>
<dbReference type="SUPFAM" id="SSF51905">
    <property type="entry name" value="FAD/NAD(P)-binding domain"/>
    <property type="match status" value="1"/>
</dbReference>
<evidence type="ECO:0000256" key="1">
    <source>
        <dbReference type="ARBA" id="ARBA00001974"/>
    </source>
</evidence>
<dbReference type="AlphaFoldDB" id="A0A6V8R4E1"/>
<dbReference type="InterPro" id="IPR036188">
    <property type="entry name" value="FAD/NAD-bd_sf"/>
</dbReference>
<dbReference type="InterPro" id="IPR051473">
    <property type="entry name" value="P2Ox-like"/>
</dbReference>
<feature type="compositionally biased region" description="Acidic residues" evidence="7">
    <location>
        <begin position="524"/>
        <end position="545"/>
    </location>
</feature>
<protein>
    <submittedName>
        <fullName evidence="9">Dehydrogenase ARMGADRAFT_1018426</fullName>
    </submittedName>
</protein>
<evidence type="ECO:0000256" key="5">
    <source>
        <dbReference type="ARBA" id="ARBA00023002"/>
    </source>
</evidence>
<sequence length="628" mass="69590">MNHFLSTSVDEVSRLSAKRSYDFIIVGTGMGGGVLARTLIEHSEAPGGRPLRVLLIERGGLVLSTHCANTSSPRWNTTGLEGPSMNTDIVFRSLKSSVSTGAKSIEYVGGPVYCIGGRSTVWGLYTPRIPRKLLSEFPKTVQNDLDQNYGRAYKLLCNESATLEAPYPVSFVAEIQDATSDLSNALRKGKGFTSKRFTCCPTGAEFTPRDAGKSLYRIPMGGFSTVDWILDRVYNASENVNLLAQTQVLTVNECSENELKDFETGVDQRTSKKTVSSLTVRDHLGIEHTIPTGNATVILSAGTLCTARIALRSGIGGEYAGSGLTDHDIWGTRFEYMPSKDGVVAWLGDRALKVQSWVQLTARLPDTNKKIHANCLLNITINAQSFLGQSEKGIFPTQHFDVNGNPMLKDSFHKVLLDMKDKKSFKVQVVFEFQSKLIDKNRVLNLPQPHETVLIESRDDNTIYLRPMRAIARALKNFLEKRNSRNENKNKDKTEDENKDSEDENEAENEEKNKEKNKGKNEDTYEDENEDENEDESEDENEDASWPEIARAGFGVVAHEVGTMRMGTDSKHSVVDENLKVHGWSNLHVCDLSVFPVSPAANPSLTLTALAQRLGTKLYGSMSKPKPK</sequence>
<comment type="cofactor">
    <cofactor evidence="1 6">
        <name>FAD</name>
        <dbReference type="ChEBI" id="CHEBI:57692"/>
    </cofactor>
</comment>
<evidence type="ECO:0000256" key="4">
    <source>
        <dbReference type="ARBA" id="ARBA00022827"/>
    </source>
</evidence>
<evidence type="ECO:0000256" key="7">
    <source>
        <dbReference type="SAM" id="MobiDB-lite"/>
    </source>
</evidence>
<evidence type="ECO:0000313" key="10">
    <source>
        <dbReference type="Proteomes" id="UP000517252"/>
    </source>
</evidence>
<keyword evidence="5" id="KW-0560">Oxidoreductase</keyword>
<feature type="domain" description="Glucose-methanol-choline oxidoreductase C-terminal" evidence="8">
    <location>
        <begin position="465"/>
        <end position="611"/>
    </location>
</feature>
<feature type="binding site" evidence="6">
    <location>
        <position position="248"/>
    </location>
    <ligand>
        <name>FAD</name>
        <dbReference type="ChEBI" id="CHEBI:57692"/>
    </ligand>
</feature>
<evidence type="ECO:0000256" key="6">
    <source>
        <dbReference type="PIRSR" id="PIRSR000137-2"/>
    </source>
</evidence>
<accession>A0A6V8R4E1</accession>
<feature type="compositionally biased region" description="Basic and acidic residues" evidence="7">
    <location>
        <begin position="482"/>
        <end position="496"/>
    </location>
</feature>
<evidence type="ECO:0000259" key="8">
    <source>
        <dbReference type="Pfam" id="PF05199"/>
    </source>
</evidence>
<evidence type="ECO:0000313" key="9">
    <source>
        <dbReference type="EMBL" id="GFP59162.1"/>
    </source>
</evidence>
<feature type="region of interest" description="Disordered" evidence="7">
    <location>
        <begin position="482"/>
        <end position="547"/>
    </location>
</feature>
<organism evidence="9 10">
    <name type="scientific">Trichoderma asperellum</name>
    <name type="common">Filamentous fungus</name>
    <dbReference type="NCBI Taxonomy" id="101201"/>
    <lineage>
        <taxon>Eukaryota</taxon>
        <taxon>Fungi</taxon>
        <taxon>Dikarya</taxon>
        <taxon>Ascomycota</taxon>
        <taxon>Pezizomycotina</taxon>
        <taxon>Sordariomycetes</taxon>
        <taxon>Hypocreomycetidae</taxon>
        <taxon>Hypocreales</taxon>
        <taxon>Hypocreaceae</taxon>
        <taxon>Trichoderma</taxon>
    </lineage>
</organism>
<dbReference type="Proteomes" id="UP000517252">
    <property type="component" value="Unassembled WGS sequence"/>
</dbReference>
<dbReference type="GO" id="GO:0050660">
    <property type="term" value="F:flavin adenine dinucleotide binding"/>
    <property type="evidence" value="ECO:0007669"/>
    <property type="project" value="InterPro"/>
</dbReference>
<dbReference type="Gene3D" id="3.50.50.60">
    <property type="entry name" value="FAD/NAD(P)-binding domain"/>
    <property type="match status" value="2"/>
</dbReference>
<name>A0A6V8R4E1_TRIAP</name>
<dbReference type="PANTHER" id="PTHR42784:SF1">
    <property type="entry name" value="PYRANOSE 2-OXIDASE"/>
    <property type="match status" value="1"/>
</dbReference>
<feature type="binding site" evidence="6">
    <location>
        <position position="112"/>
    </location>
    <ligand>
        <name>FAD</name>
        <dbReference type="ChEBI" id="CHEBI:57692"/>
    </ligand>
</feature>
<dbReference type="Pfam" id="PF05199">
    <property type="entry name" value="GMC_oxred_C"/>
    <property type="match status" value="1"/>
</dbReference>
<feature type="compositionally biased region" description="Basic and acidic residues" evidence="7">
    <location>
        <begin position="510"/>
        <end position="523"/>
    </location>
</feature>
<dbReference type="InterPro" id="IPR012132">
    <property type="entry name" value="GMC_OxRdtase"/>
</dbReference>
<comment type="caution">
    <text evidence="9">The sequence shown here is derived from an EMBL/GenBank/DDBJ whole genome shotgun (WGS) entry which is preliminary data.</text>
</comment>
<keyword evidence="4 6" id="KW-0274">FAD</keyword>
<dbReference type="EMBL" id="BLZH01000012">
    <property type="protein sequence ID" value="GFP59162.1"/>
    <property type="molecule type" value="Genomic_DNA"/>
</dbReference>
<dbReference type="OrthoDB" id="167809at2759"/>
<proteinExistence type="inferred from homology"/>
<dbReference type="PANTHER" id="PTHR42784">
    <property type="entry name" value="PYRANOSE 2-OXIDASE"/>
    <property type="match status" value="1"/>
</dbReference>
<feature type="compositionally biased region" description="Acidic residues" evidence="7">
    <location>
        <begin position="497"/>
        <end position="509"/>
    </location>
</feature>
<gene>
    <name evidence="9" type="ORF">TASIC1_0012016500</name>
</gene>
<evidence type="ECO:0000256" key="2">
    <source>
        <dbReference type="ARBA" id="ARBA00010790"/>
    </source>
</evidence>
<comment type="similarity">
    <text evidence="2">Belongs to the GMC oxidoreductase family.</text>
</comment>
<dbReference type="InterPro" id="IPR007867">
    <property type="entry name" value="GMC_OxRtase_C"/>
</dbReference>
<reference evidence="9 10" key="1">
    <citation type="submission" date="2020-07" db="EMBL/GenBank/DDBJ databases">
        <title>Trichoderma asperellum IC-1 whole genome shotgun sequence.</title>
        <authorList>
            <person name="Kanamasa S."/>
            <person name="Takahashi H."/>
        </authorList>
    </citation>
    <scope>NUCLEOTIDE SEQUENCE [LARGE SCALE GENOMIC DNA]</scope>
    <source>
        <strain evidence="9 10">IC-1</strain>
    </source>
</reference>